<evidence type="ECO:0000313" key="3">
    <source>
        <dbReference type="WBParaSite" id="SVE_1276300.1"/>
    </source>
</evidence>
<dbReference type="GO" id="GO:0003690">
    <property type="term" value="F:double-stranded DNA binding"/>
    <property type="evidence" value="ECO:0007669"/>
    <property type="project" value="TreeGrafter"/>
</dbReference>
<dbReference type="GO" id="GO:0000014">
    <property type="term" value="F:single-stranded DNA endodeoxyribonuclease activity"/>
    <property type="evidence" value="ECO:0007669"/>
    <property type="project" value="TreeGrafter"/>
</dbReference>
<dbReference type="GO" id="GO:0042800">
    <property type="term" value="F:histone H3K4 methyltransferase activity"/>
    <property type="evidence" value="ECO:0007669"/>
    <property type="project" value="TreeGrafter"/>
</dbReference>
<dbReference type="GO" id="GO:0003697">
    <property type="term" value="F:single-stranded DNA binding"/>
    <property type="evidence" value="ECO:0007669"/>
    <property type="project" value="TreeGrafter"/>
</dbReference>
<dbReference type="PANTHER" id="PTHR46060">
    <property type="entry name" value="MARINER MOS1 TRANSPOSASE-LIKE PROTEIN"/>
    <property type="match status" value="1"/>
</dbReference>
<reference evidence="2" key="1">
    <citation type="submission" date="2014-07" db="EMBL/GenBank/DDBJ databases">
        <authorList>
            <person name="Martin A.A"/>
            <person name="De Silva N."/>
        </authorList>
    </citation>
    <scope>NUCLEOTIDE SEQUENCE</scope>
</reference>
<feature type="domain" description="Mos1 transposase HTH" evidence="1">
    <location>
        <begin position="4"/>
        <end position="53"/>
    </location>
</feature>
<dbReference type="GO" id="GO:0046975">
    <property type="term" value="F:histone H3K36 methyltransferase activity"/>
    <property type="evidence" value="ECO:0007669"/>
    <property type="project" value="TreeGrafter"/>
</dbReference>
<dbReference type="Pfam" id="PF01359">
    <property type="entry name" value="Transposase_1"/>
    <property type="match status" value="1"/>
</dbReference>
<reference evidence="3" key="2">
    <citation type="submission" date="2015-08" db="UniProtKB">
        <authorList>
            <consortium name="WormBaseParasite"/>
        </authorList>
    </citation>
    <scope>IDENTIFICATION</scope>
</reference>
<dbReference type="InterPro" id="IPR001888">
    <property type="entry name" value="Transposase_1"/>
</dbReference>
<protein>
    <submittedName>
        <fullName evidence="3">Histone-lysine N-methyltransferase SETMAR (inferred by orthology to a human protein)</fullName>
    </submittedName>
</protein>
<name>A0A0K0FRR1_STRVS</name>
<dbReference type="GO" id="GO:0044547">
    <property type="term" value="F:DNA topoisomerase binding"/>
    <property type="evidence" value="ECO:0007669"/>
    <property type="project" value="TreeGrafter"/>
</dbReference>
<dbReference type="InterPro" id="IPR041426">
    <property type="entry name" value="Mos1_HTH"/>
</dbReference>
<dbReference type="InterPro" id="IPR052709">
    <property type="entry name" value="Transposase-MT_Hybrid"/>
</dbReference>
<dbReference type="GO" id="GO:0005634">
    <property type="term" value="C:nucleus"/>
    <property type="evidence" value="ECO:0007669"/>
    <property type="project" value="TreeGrafter"/>
</dbReference>
<keyword evidence="2" id="KW-1185">Reference proteome</keyword>
<dbReference type="PANTHER" id="PTHR46060:SF2">
    <property type="entry name" value="HISTONE-LYSINE N-METHYLTRANSFERASE SETMAR"/>
    <property type="match status" value="1"/>
</dbReference>
<dbReference type="InterPro" id="IPR036397">
    <property type="entry name" value="RNaseH_sf"/>
</dbReference>
<dbReference type="STRING" id="75913.A0A0K0FRR1"/>
<dbReference type="GO" id="GO:0006303">
    <property type="term" value="P:double-strand break repair via nonhomologous end joining"/>
    <property type="evidence" value="ECO:0007669"/>
    <property type="project" value="TreeGrafter"/>
</dbReference>
<dbReference type="Gene3D" id="1.10.10.1450">
    <property type="match status" value="1"/>
</dbReference>
<dbReference type="GO" id="GO:0035861">
    <property type="term" value="C:site of double-strand break"/>
    <property type="evidence" value="ECO:0007669"/>
    <property type="project" value="TreeGrafter"/>
</dbReference>
<dbReference type="WBParaSite" id="SVE_1276300.1">
    <property type="protein sequence ID" value="SVE_1276300.1"/>
    <property type="gene ID" value="SVE_1276300"/>
</dbReference>
<accession>A0A0K0FRR1</accession>
<dbReference type="GO" id="GO:0044774">
    <property type="term" value="P:mitotic DNA integrity checkpoint signaling"/>
    <property type="evidence" value="ECO:0007669"/>
    <property type="project" value="TreeGrafter"/>
</dbReference>
<dbReference type="Pfam" id="PF17906">
    <property type="entry name" value="HTH_48"/>
    <property type="match status" value="1"/>
</dbReference>
<dbReference type="Proteomes" id="UP000035680">
    <property type="component" value="Unassembled WGS sequence"/>
</dbReference>
<dbReference type="Gene3D" id="3.30.420.10">
    <property type="entry name" value="Ribonuclease H-like superfamily/Ribonuclease H"/>
    <property type="match status" value="1"/>
</dbReference>
<organism evidence="2 3">
    <name type="scientific">Strongyloides venezuelensis</name>
    <name type="common">Threadworm</name>
    <dbReference type="NCBI Taxonomy" id="75913"/>
    <lineage>
        <taxon>Eukaryota</taxon>
        <taxon>Metazoa</taxon>
        <taxon>Ecdysozoa</taxon>
        <taxon>Nematoda</taxon>
        <taxon>Chromadorea</taxon>
        <taxon>Rhabditida</taxon>
        <taxon>Tylenchina</taxon>
        <taxon>Panagrolaimomorpha</taxon>
        <taxon>Strongyloidoidea</taxon>
        <taxon>Strongyloididae</taxon>
        <taxon>Strongyloides</taxon>
    </lineage>
</organism>
<dbReference type="GO" id="GO:0015074">
    <property type="term" value="P:DNA integration"/>
    <property type="evidence" value="ECO:0007669"/>
    <property type="project" value="TreeGrafter"/>
</dbReference>
<proteinExistence type="predicted"/>
<evidence type="ECO:0000313" key="2">
    <source>
        <dbReference type="Proteomes" id="UP000035680"/>
    </source>
</evidence>
<evidence type="ECO:0000259" key="1">
    <source>
        <dbReference type="Pfam" id="PF17906"/>
    </source>
</evidence>
<dbReference type="AlphaFoldDB" id="A0A0K0FRR1"/>
<dbReference type="GO" id="GO:0000729">
    <property type="term" value="P:DNA double-strand break processing"/>
    <property type="evidence" value="ECO:0007669"/>
    <property type="project" value="TreeGrafter"/>
</dbReference>
<sequence>MPSKTDIRITFLCEFKRGTNATRTAHNINEAFGENLVNSTTVQRWFKKFREGNKSFENKDRGKPTPTVNNDELKNVIEADFRQTVIEEQKRPFLEKTVTYNKKWILYDNRNRNGHWLDKKKFPKQFPKPQITLKKIMVSIWWSWDVILHYEFMKPGETVNSQLYCSQLEKVHKKLSKKRPSFINRKGPILLHDNARPYVSKNTLQKLNELKFETLPHSPYSPDLAPTDFYFFKHLDLFLKEKVFKNDEDIKFAFEDFIASREPNFYSNGINKIVSRWERCVLSNGSYFK</sequence>
<dbReference type="GO" id="GO:0000793">
    <property type="term" value="C:condensed chromosome"/>
    <property type="evidence" value="ECO:0007669"/>
    <property type="project" value="TreeGrafter"/>
</dbReference>
<dbReference type="GO" id="GO:0031297">
    <property type="term" value="P:replication fork processing"/>
    <property type="evidence" value="ECO:0007669"/>
    <property type="project" value="TreeGrafter"/>
</dbReference>